<feature type="coiled-coil region" evidence="1">
    <location>
        <begin position="19"/>
        <end position="53"/>
    </location>
</feature>
<keyword evidence="1" id="KW-0175">Coiled coil</keyword>
<gene>
    <name evidence="2" type="ORF">COU35_04065</name>
</gene>
<comment type="caution">
    <text evidence="2">The sequence shown here is derived from an EMBL/GenBank/DDBJ whole genome shotgun (WGS) entry which is preliminary data.</text>
</comment>
<dbReference type="AlphaFoldDB" id="A0A2H0TS18"/>
<dbReference type="EMBL" id="PFCB01000028">
    <property type="protein sequence ID" value="PIR74207.1"/>
    <property type="molecule type" value="Genomic_DNA"/>
</dbReference>
<evidence type="ECO:0000313" key="2">
    <source>
        <dbReference type="EMBL" id="PIR74207.1"/>
    </source>
</evidence>
<reference evidence="3" key="1">
    <citation type="submission" date="2017-09" db="EMBL/GenBank/DDBJ databases">
        <title>Depth-based differentiation of microbial function through sediment-hosted aquifers and enrichment of novel symbionts in the deep terrestrial subsurface.</title>
        <authorList>
            <person name="Probst A.J."/>
            <person name="Ladd B."/>
            <person name="Jarett J.K."/>
            <person name="Geller-Mcgrath D.E."/>
            <person name="Sieber C.M.K."/>
            <person name="Emerson J.B."/>
            <person name="Anantharaman K."/>
            <person name="Thomas B.C."/>
            <person name="Malmstrom R."/>
            <person name="Stieglmeier M."/>
            <person name="Klingl A."/>
            <person name="Woyke T."/>
            <person name="Ryan C.M."/>
            <person name="Banfield J.F."/>
        </authorList>
    </citation>
    <scope>NUCLEOTIDE SEQUENCE [LARGE SCALE GENOMIC DNA]</scope>
</reference>
<dbReference type="Proteomes" id="UP000230154">
    <property type="component" value="Unassembled WGS sequence"/>
</dbReference>
<name>A0A2H0TS18_9BACT</name>
<protein>
    <submittedName>
        <fullName evidence="2">Uncharacterized protein</fullName>
    </submittedName>
</protein>
<proteinExistence type="predicted"/>
<evidence type="ECO:0000256" key="1">
    <source>
        <dbReference type="SAM" id="Coils"/>
    </source>
</evidence>
<accession>A0A2H0TS18</accession>
<dbReference type="Gene3D" id="1.20.58.130">
    <property type="match status" value="1"/>
</dbReference>
<organism evidence="2 3">
    <name type="scientific">Candidatus Magasanikbacteria bacterium CG10_big_fil_rev_8_21_14_0_10_47_10</name>
    <dbReference type="NCBI Taxonomy" id="1974652"/>
    <lineage>
        <taxon>Bacteria</taxon>
        <taxon>Candidatus Magasanikiibacteriota</taxon>
    </lineage>
</organism>
<evidence type="ECO:0000313" key="3">
    <source>
        <dbReference type="Proteomes" id="UP000230154"/>
    </source>
</evidence>
<sequence length="125" mass="14795">MGGNKLSTEQIAQKTLAIVEAMQIDLSGVKQDVKNLRQELGEFKVEMYEFKDETYEFKIEMYNFRDETRQQFIAIDKRFDRLEGIILQTQKQSLEDTGAAMLELRHHNKRITRLEKTHQFLPLTK</sequence>